<gene>
    <name evidence="2" type="ORF">EJK80_03685</name>
</gene>
<dbReference type="AlphaFoldDB" id="A0A540R923"/>
<dbReference type="Pfam" id="PF04480">
    <property type="entry name" value="DUF559"/>
    <property type="match status" value="1"/>
</dbReference>
<dbReference type="InterPro" id="IPR007569">
    <property type="entry name" value="DUF559"/>
</dbReference>
<protein>
    <submittedName>
        <fullName evidence="2">DUF559 domain-containing protein</fullName>
    </submittedName>
</protein>
<evidence type="ECO:0000259" key="1">
    <source>
        <dbReference type="Pfam" id="PF04480"/>
    </source>
</evidence>
<evidence type="ECO:0000313" key="3">
    <source>
        <dbReference type="Proteomes" id="UP000318080"/>
    </source>
</evidence>
<dbReference type="EMBL" id="VHIR01000003">
    <property type="protein sequence ID" value="TQE44238.1"/>
    <property type="molecule type" value="Genomic_DNA"/>
</dbReference>
<feature type="domain" description="DUF559" evidence="1">
    <location>
        <begin position="184"/>
        <end position="266"/>
    </location>
</feature>
<dbReference type="STRING" id="1686286.GCA_900092335_00943"/>
<accession>A0A540R923</accession>
<sequence length="303" mass="33836">MNGTTLNAQLGGDMKIVSGLTCHQLRTHLAAGTITAITRGFHVWGTPTPVELLHELQRRHPGLVATGTSAAHLYLGQELEFPLSVAYGQKLGPSAFYTVKRRSQRTHVVVGDLRVHHPLLAFDTDTPRDLALAALEHHYAHASGRRLLERHRSGFERLPRHTHGLLTQAALFTDSGAEAKVARALKARGMRVDTNFFIGDYLWDIVLPDMQVAVEINGFEFHSKPDAVVRDHWKNNDAVLRGWTTLRYTGTCVAHHLGDVVEQIATAKSPNLAGRLHRMVTRWHHYFTRQYDDPWGARIGPTG</sequence>
<organism evidence="2 3">
    <name type="scientific">Corynebacterium phoceense</name>
    <dbReference type="NCBI Taxonomy" id="1686286"/>
    <lineage>
        <taxon>Bacteria</taxon>
        <taxon>Bacillati</taxon>
        <taxon>Actinomycetota</taxon>
        <taxon>Actinomycetes</taxon>
        <taxon>Mycobacteriales</taxon>
        <taxon>Corynebacteriaceae</taxon>
        <taxon>Corynebacterium</taxon>
    </lineage>
</organism>
<dbReference type="Proteomes" id="UP000318080">
    <property type="component" value="Unassembled WGS sequence"/>
</dbReference>
<comment type="caution">
    <text evidence="2">The sequence shown here is derived from an EMBL/GenBank/DDBJ whole genome shotgun (WGS) entry which is preliminary data.</text>
</comment>
<reference evidence="2 3" key="1">
    <citation type="submission" date="2019-06" db="EMBL/GenBank/DDBJ databases">
        <title>Draft genome of C. phoceense Strain 272.</title>
        <authorList>
            <person name="Pacheco L.G.C."/>
            <person name="Barberis C.M."/>
            <person name="Almuzara M.N."/>
            <person name="Traglia G.M."/>
            <person name="Santos C.S."/>
            <person name="Rocha D.J.P.G."/>
            <person name="Aguiar E.R.G.R."/>
            <person name="Vay C.A."/>
        </authorList>
    </citation>
    <scope>NUCLEOTIDE SEQUENCE [LARGE SCALE GENOMIC DNA]</scope>
    <source>
        <strain evidence="2 3">272</strain>
    </source>
</reference>
<dbReference type="SUPFAM" id="SSF52980">
    <property type="entry name" value="Restriction endonuclease-like"/>
    <property type="match status" value="1"/>
</dbReference>
<name>A0A540R923_9CORY</name>
<evidence type="ECO:0000313" key="2">
    <source>
        <dbReference type="EMBL" id="TQE44238.1"/>
    </source>
</evidence>
<dbReference type="Gene3D" id="3.40.960.10">
    <property type="entry name" value="VSR Endonuclease"/>
    <property type="match status" value="1"/>
</dbReference>
<dbReference type="InterPro" id="IPR011335">
    <property type="entry name" value="Restrct_endonuc-II-like"/>
</dbReference>
<keyword evidence="3" id="KW-1185">Reference proteome</keyword>
<proteinExistence type="predicted"/>